<dbReference type="AlphaFoldDB" id="E9SBU6"/>
<organism evidence="3 4">
    <name type="scientific">Ruminococcus albus 8</name>
    <dbReference type="NCBI Taxonomy" id="246199"/>
    <lineage>
        <taxon>Bacteria</taxon>
        <taxon>Bacillati</taxon>
        <taxon>Bacillota</taxon>
        <taxon>Clostridia</taxon>
        <taxon>Eubacteriales</taxon>
        <taxon>Oscillospiraceae</taxon>
        <taxon>Ruminococcus</taxon>
    </lineage>
</organism>
<evidence type="ECO:0000256" key="1">
    <source>
        <dbReference type="SAM" id="MobiDB-lite"/>
    </source>
</evidence>
<dbReference type="Proteomes" id="UP000004259">
    <property type="component" value="Unassembled WGS sequence"/>
</dbReference>
<keyword evidence="2" id="KW-0472">Membrane</keyword>
<comment type="caution">
    <text evidence="3">The sequence shown here is derived from an EMBL/GenBank/DDBJ whole genome shotgun (WGS) entry which is preliminary data.</text>
</comment>
<dbReference type="eggNOG" id="ENOG5030HBJ">
    <property type="taxonomic scope" value="Bacteria"/>
</dbReference>
<dbReference type="OrthoDB" id="1814778at2"/>
<evidence type="ECO:0000313" key="4">
    <source>
        <dbReference type="Proteomes" id="UP000004259"/>
    </source>
</evidence>
<evidence type="ECO:0000256" key="2">
    <source>
        <dbReference type="SAM" id="Phobius"/>
    </source>
</evidence>
<name>E9SBU6_RUMAL</name>
<dbReference type="EMBL" id="ADKM02000075">
    <property type="protein sequence ID" value="EGC03121.1"/>
    <property type="molecule type" value="Genomic_DNA"/>
</dbReference>
<protein>
    <submittedName>
        <fullName evidence="3">Uncharacterized protein</fullName>
    </submittedName>
</protein>
<feature type="region of interest" description="Disordered" evidence="1">
    <location>
        <begin position="332"/>
        <end position="352"/>
    </location>
</feature>
<evidence type="ECO:0000313" key="3">
    <source>
        <dbReference type="EMBL" id="EGC03121.1"/>
    </source>
</evidence>
<sequence length="696" mass="76390">MANQKLGVTANELFACNPFRILGLPVTAEDDELTATYKKLLSMGGAEGYTTDFDFQNALPPFKRDDLTLRTAYAKLASNGYRCFAFSDGVFSQSLNENDVQLNLQNVTCYDAFLRCYMWLITNDRSFEQPHLWVLLAKYIDKLIGSPQSEWKRLFDNRFPASVMASNGDQLLAELHTTFKDIILLPLKEMVRGSMRCTSATQILQAAKIDVNKAYNMPSVGQANGTGSKLRIASREIAGATAAKTEEQHTFVASASAISADAIISEEAPKPTVRPAARPAAQQQIPQPVQQTPVHQTPQDIMDLSVPVQTHKPKGENRVSLIDDALAAQAAASSANKGGSHSSSSSSSGNKVSLIEEEVEMPVKHVEAIDGLQPRRRPVVNTVKPQPAAKTGTPGVFDIPSDEGLMDKFTINAKPDEYSKPKEKMGPVSYHVPDNNDLPTANVGERTLEAIDPFAASGSGVKAMIDEGSVATGTKRKQVNLTGLDGTGDDIAEERVEMQFTAPTGSRRAVEEEVIEEEREVSNRSLTHLINEVDSMTETTTDQLLEEQEIEDELYTDALIKLLRSNRSSKMMKDVDTTHVFLNGGGTSEKKGPDVTMDDIDLKKADSSNLDSAYGYKRFDEAHAADAIKAKYKNINISDMLNPTVGSTLKREYHEDAIKEYVKRKESDKKFSVSMFKVFGFIALVGLLVGILVFWL</sequence>
<keyword evidence="4" id="KW-1185">Reference proteome</keyword>
<dbReference type="RefSeq" id="WP_002849214.1">
    <property type="nucleotide sequence ID" value="NZ_ADKM02000075.1"/>
</dbReference>
<keyword evidence="2" id="KW-0812">Transmembrane</keyword>
<feature type="compositionally biased region" description="Low complexity" evidence="1">
    <location>
        <begin position="332"/>
        <end position="349"/>
    </location>
</feature>
<keyword evidence="2" id="KW-1133">Transmembrane helix</keyword>
<reference evidence="3 4" key="1">
    <citation type="submission" date="2011-02" db="EMBL/GenBank/DDBJ databases">
        <authorList>
            <person name="Nelson K.E."/>
            <person name="Sutton G."/>
            <person name="Torralba M."/>
            <person name="Durkin S."/>
            <person name="Harkins D."/>
            <person name="Montgomery R."/>
            <person name="Ziemer C."/>
            <person name="Klaassens E."/>
            <person name="Ocuiv P."/>
            <person name="Morrison M."/>
        </authorList>
    </citation>
    <scope>NUCLEOTIDE SEQUENCE [LARGE SCALE GENOMIC DNA]</scope>
    <source>
        <strain evidence="3 4">8</strain>
    </source>
</reference>
<gene>
    <name evidence="3" type="ORF">CUS_6761</name>
</gene>
<feature type="region of interest" description="Disordered" evidence="1">
    <location>
        <begin position="383"/>
        <end position="403"/>
    </location>
</feature>
<accession>E9SBU6</accession>
<proteinExistence type="predicted"/>
<feature type="transmembrane region" description="Helical" evidence="2">
    <location>
        <begin position="673"/>
        <end position="695"/>
    </location>
</feature>
<dbReference type="STRING" id="246199.CUS_6761"/>